<proteinExistence type="inferred from homology"/>
<protein>
    <submittedName>
        <fullName evidence="7">Substrate-binding domain-containing protein</fullName>
    </submittedName>
</protein>
<dbReference type="Gene3D" id="3.40.50.2300">
    <property type="match status" value="2"/>
</dbReference>
<dbReference type="RefSeq" id="WP_135480211.1">
    <property type="nucleotide sequence ID" value="NZ_SIJK02000049.1"/>
</dbReference>
<dbReference type="InterPro" id="IPR019734">
    <property type="entry name" value="TPR_rpt"/>
</dbReference>
<evidence type="ECO:0000313" key="8">
    <source>
        <dbReference type="Proteomes" id="UP001193081"/>
    </source>
</evidence>
<keyword evidence="8" id="KW-1185">Reference proteome</keyword>
<dbReference type="Pfam" id="PF13424">
    <property type="entry name" value="TPR_12"/>
    <property type="match status" value="1"/>
</dbReference>
<reference evidence="7 8" key="1">
    <citation type="submission" date="2021-03" db="EMBL/GenBank/DDBJ databases">
        <authorList>
            <person name="Grouzdev D.S."/>
        </authorList>
    </citation>
    <scope>NUCLEOTIDE SEQUENCE [LARGE SCALE GENOMIC DNA]</scope>
    <source>
        <strain evidence="7 8">M50-1</strain>
    </source>
</reference>
<evidence type="ECO:0000259" key="6">
    <source>
        <dbReference type="Pfam" id="PF13407"/>
    </source>
</evidence>
<dbReference type="SUPFAM" id="SSF48452">
    <property type="entry name" value="TPR-like"/>
    <property type="match status" value="1"/>
</dbReference>
<dbReference type="InterPro" id="IPR025997">
    <property type="entry name" value="SBP_2_dom"/>
</dbReference>
<dbReference type="PANTHER" id="PTHR46847">
    <property type="entry name" value="D-ALLOSE-BINDING PERIPLASMIC PROTEIN-RELATED"/>
    <property type="match status" value="1"/>
</dbReference>
<gene>
    <name evidence="7" type="ORF">EYB53_019715</name>
</gene>
<dbReference type="Gene3D" id="1.25.40.10">
    <property type="entry name" value="Tetratricopeptide repeat domain"/>
    <property type="match status" value="2"/>
</dbReference>
<comment type="similarity">
    <text evidence="2">Belongs to the bacterial solute-binding protein 2 family.</text>
</comment>
<feature type="repeat" description="TPR" evidence="4">
    <location>
        <begin position="863"/>
        <end position="896"/>
    </location>
</feature>
<feature type="coiled-coil region" evidence="5">
    <location>
        <begin position="716"/>
        <end position="750"/>
    </location>
</feature>
<dbReference type="Pfam" id="PF13407">
    <property type="entry name" value="Peripla_BP_4"/>
    <property type="match status" value="1"/>
</dbReference>
<name>A0ABS4DF14_9CHLR</name>
<comment type="subcellular location">
    <subcellularLocation>
        <location evidence="1">Cell envelope</location>
    </subcellularLocation>
</comment>
<sequence>MSKQVPFIGRAEELTIAKQLLLEFGVTNFLFLVADGGIGKTRFLEEFGNRIRNRAFESSNLDTAYRITVVQEFTDSEWSSEFQRGIHTMAQELGIHITQTDAEHSADRMASDLAGAIAEKPDAIIVSLGSYQGVEAQIQQALAQNIPVLTFDNYLKSIEGAAVKVFQEDLQGIQQIANPILKEMNYTGKLAIVWTQQNKVQKRRVDDLRRILLNYNQIELLDVDCELNERSAESSTEQTIVHLEKHPDTKAIWCVFDEYARGVIKALKALKRTDIKVYSLDLCPSDRTLMLEEGSPWQACAAIDPAEAGRLMVRLALQEIVVTPTPPDRYHSIPLKLVTQKDLRQLTLEPDRTWYSLDDRGWSSELRAIVAHRQNPRQSLFTVAEVIDFADPDVAIEGAIEQRLAALTGQMMAPEDLIALLTLEERSRLLQHEATERQHYKVQQALIDAINQRCQTQRLVLCFDTTERATQKLLGSNLIDILCQCKNLLVIFAGRPEPPIMAWLIDQIKDKQQRGKIIRCELPAFDATLSRQYLQEKQQNLAIEADDEFLDRLAKLALGKPILLDLVIEYIYRNLEFDPIPSYATLEAMDQQELHEAATAFESNLVQHIRRLQQKMDLVVLRLSRIYPLSQSGLATLFKLSENEAASLFAKACTYAFIRIIQRSDSPEIELHDEMRRLIEHHFWPIFDPDKAQRRRDSQLAYRFYQKQDQAFNVGIKAVDAQLRSIDAQLQKLETQTVPDERQLKELEANKLQLKFEQLAIRRRRQTVTENWVKHMLFAQQEDAFEQWVALVEKVRSGRHYPFIERLCKILESYRSQLSLTEQRDFDFYYARTLLDLGQTSEATQRLEELLVTHADADAKFRSNIYNQLGVAYQRTNQLTRAIENQQQCLDLIDSSNLRDRASVLNQIGYYYRLLSEADPSRRNDAQVRYEQVIALAHEALPSDDEVGQRQMLDLIASTNNNRAFLYGMSHDYDRAEILLQQALATWRRLEVELQDERGRAERARAEITLGILARERGRYETSRQHLERAITLIPRSDTSDKPHQAYFQLGWTEWFDAVDRNDEIRLEGLERAARLLERSRELAEKHGLERDLPGIYHQWASVVWRIGMETDNEECRQRARQLNQTARDLSERLQDHRYYVDSWIGEAEFDFELKDDSRLDEYVARLAKYEQQYFFPLYYGRLRRIRAEFALLRDDLDEAFALFTKAIHQINEYGGVGPYRIEKELQQLSKHLQNLPYEAAQRYLQQFRDQWAQWQYGETKMPRYDLVFWCEQELLQLTLQIMNNNEG</sequence>
<comment type="caution">
    <text evidence="7">The sequence shown here is derived from an EMBL/GenBank/DDBJ whole genome shotgun (WGS) entry which is preliminary data.</text>
</comment>
<evidence type="ECO:0000256" key="2">
    <source>
        <dbReference type="ARBA" id="ARBA00007639"/>
    </source>
</evidence>
<dbReference type="PANTHER" id="PTHR46847:SF1">
    <property type="entry name" value="D-ALLOSE-BINDING PERIPLASMIC PROTEIN-RELATED"/>
    <property type="match status" value="1"/>
</dbReference>
<dbReference type="SUPFAM" id="SSF53822">
    <property type="entry name" value="Periplasmic binding protein-like I"/>
    <property type="match status" value="1"/>
</dbReference>
<dbReference type="Proteomes" id="UP001193081">
    <property type="component" value="Unassembled WGS sequence"/>
</dbReference>
<dbReference type="EMBL" id="SIJK02000049">
    <property type="protein sequence ID" value="MBP1467954.1"/>
    <property type="molecule type" value="Genomic_DNA"/>
</dbReference>
<feature type="repeat" description="TPR" evidence="4">
    <location>
        <begin position="1004"/>
        <end position="1037"/>
    </location>
</feature>
<keyword evidence="3" id="KW-0732">Signal</keyword>
<keyword evidence="4" id="KW-0802">TPR repeat</keyword>
<dbReference type="SMART" id="SM00028">
    <property type="entry name" value="TPR"/>
    <property type="match status" value="4"/>
</dbReference>
<dbReference type="InterPro" id="IPR028082">
    <property type="entry name" value="Peripla_BP_I"/>
</dbReference>
<accession>A0ABS4DF14</accession>
<evidence type="ECO:0000313" key="7">
    <source>
        <dbReference type="EMBL" id="MBP1467954.1"/>
    </source>
</evidence>
<evidence type="ECO:0000256" key="1">
    <source>
        <dbReference type="ARBA" id="ARBA00004196"/>
    </source>
</evidence>
<evidence type="ECO:0000256" key="3">
    <source>
        <dbReference type="ARBA" id="ARBA00022729"/>
    </source>
</evidence>
<dbReference type="Pfam" id="PF13374">
    <property type="entry name" value="TPR_10"/>
    <property type="match status" value="1"/>
</dbReference>
<dbReference type="PROSITE" id="PS50005">
    <property type="entry name" value="TPR"/>
    <property type="match status" value="2"/>
</dbReference>
<feature type="domain" description="Periplasmic binding protein" evidence="6">
    <location>
        <begin position="68"/>
        <end position="318"/>
    </location>
</feature>
<evidence type="ECO:0000256" key="5">
    <source>
        <dbReference type="SAM" id="Coils"/>
    </source>
</evidence>
<dbReference type="InterPro" id="IPR011990">
    <property type="entry name" value="TPR-like_helical_dom_sf"/>
</dbReference>
<organism evidence="7 8">
    <name type="scientific">Candidatus Chloroploca mongolica</name>
    <dbReference type="NCBI Taxonomy" id="2528176"/>
    <lineage>
        <taxon>Bacteria</taxon>
        <taxon>Bacillati</taxon>
        <taxon>Chloroflexota</taxon>
        <taxon>Chloroflexia</taxon>
        <taxon>Chloroflexales</taxon>
        <taxon>Chloroflexineae</taxon>
        <taxon>Oscillochloridaceae</taxon>
        <taxon>Candidatus Chloroploca</taxon>
    </lineage>
</organism>
<evidence type="ECO:0000256" key="4">
    <source>
        <dbReference type="PROSITE-ProRule" id="PRU00339"/>
    </source>
</evidence>
<keyword evidence="5" id="KW-0175">Coiled coil</keyword>